<evidence type="ECO:0000313" key="3">
    <source>
        <dbReference type="EMBL" id="CAD7082771.1"/>
    </source>
</evidence>
<protein>
    <recommendedName>
        <fullName evidence="2">DUF4794 domain-containing protein</fullName>
    </recommendedName>
</protein>
<evidence type="ECO:0000256" key="1">
    <source>
        <dbReference type="SAM" id="MobiDB-lite"/>
    </source>
</evidence>
<evidence type="ECO:0000313" key="4">
    <source>
        <dbReference type="Proteomes" id="UP000594454"/>
    </source>
</evidence>
<dbReference type="Proteomes" id="UP000594454">
    <property type="component" value="Chromosome 2"/>
</dbReference>
<proteinExistence type="predicted"/>
<reference evidence="3 4" key="1">
    <citation type="submission" date="2020-11" db="EMBL/GenBank/DDBJ databases">
        <authorList>
            <person name="Wallbank WR R."/>
            <person name="Pardo Diaz C."/>
            <person name="Kozak K."/>
            <person name="Martin S."/>
            <person name="Jiggins C."/>
            <person name="Moest M."/>
            <person name="Warren A I."/>
            <person name="Generalovic N T."/>
            <person name="Byers J.R.P. K."/>
            <person name="Montejo-Kovacevich G."/>
            <person name="Yen C E."/>
        </authorList>
    </citation>
    <scope>NUCLEOTIDE SEQUENCE [LARGE SCALE GENOMIC DNA]</scope>
</reference>
<evidence type="ECO:0000259" key="2">
    <source>
        <dbReference type="Pfam" id="PF16042"/>
    </source>
</evidence>
<dbReference type="InterPro" id="IPR032011">
    <property type="entry name" value="DUF4794"/>
</dbReference>
<dbReference type="Pfam" id="PF16042">
    <property type="entry name" value="DUF4794"/>
    <property type="match status" value="1"/>
</dbReference>
<dbReference type="EMBL" id="LR899010">
    <property type="protein sequence ID" value="CAD7082771.1"/>
    <property type="molecule type" value="Genomic_DNA"/>
</dbReference>
<feature type="domain" description="DUF4794" evidence="2">
    <location>
        <begin position="35"/>
        <end position="94"/>
    </location>
</feature>
<feature type="region of interest" description="Disordered" evidence="1">
    <location>
        <begin position="1"/>
        <end position="98"/>
    </location>
</feature>
<accession>A0A7R8YRS4</accession>
<dbReference type="InParanoid" id="A0A7R8YRS4"/>
<gene>
    <name evidence="3" type="ORF">HERILL_LOCUS5781</name>
</gene>
<sequence>MSVSALPARTGPQRRNSKFLARQEEFPATTEVPEAPYAPAGFRPGKAFNLPTEDEEARAAQNPPETTGIPADRYGPPEEPTTTVVPQEEETTDNPGSEVEDLARNTAASGEEAAAEIPDGLYYVQLPTGVQQLIVGVPEGGLKSENIKLAQLVESPPVLVAANAPQSYSYVSQFQTW</sequence>
<keyword evidence="4" id="KW-1185">Reference proteome</keyword>
<dbReference type="AlphaFoldDB" id="A0A7R8YRS4"/>
<name>A0A7R8YRS4_HERIL</name>
<organism evidence="3 4">
    <name type="scientific">Hermetia illucens</name>
    <name type="common">Black soldier fly</name>
    <dbReference type="NCBI Taxonomy" id="343691"/>
    <lineage>
        <taxon>Eukaryota</taxon>
        <taxon>Metazoa</taxon>
        <taxon>Ecdysozoa</taxon>
        <taxon>Arthropoda</taxon>
        <taxon>Hexapoda</taxon>
        <taxon>Insecta</taxon>
        <taxon>Pterygota</taxon>
        <taxon>Neoptera</taxon>
        <taxon>Endopterygota</taxon>
        <taxon>Diptera</taxon>
        <taxon>Brachycera</taxon>
        <taxon>Stratiomyomorpha</taxon>
        <taxon>Stratiomyidae</taxon>
        <taxon>Hermetiinae</taxon>
        <taxon>Hermetia</taxon>
    </lineage>
</organism>